<dbReference type="RefSeq" id="WP_083050556.1">
    <property type="nucleotide sequence ID" value="NZ_MWQY01000010.1"/>
</dbReference>
<dbReference type="SUPFAM" id="SSF52518">
    <property type="entry name" value="Thiamin diphosphate-binding fold (THDP-binding)"/>
    <property type="match status" value="1"/>
</dbReference>
<gene>
    <name evidence="1" type="ORF">B4O97_10155</name>
</gene>
<dbReference type="Gene3D" id="3.40.50.970">
    <property type="match status" value="1"/>
</dbReference>
<name>A0A1Y1RXJ8_9SPIO</name>
<evidence type="ECO:0000313" key="1">
    <source>
        <dbReference type="EMBL" id="ORC35091.1"/>
    </source>
</evidence>
<comment type="caution">
    <text evidence="1">The sequence shown here is derived from an EMBL/GenBank/DDBJ whole genome shotgun (WGS) entry which is preliminary data.</text>
</comment>
<reference evidence="1 2" key="1">
    <citation type="submission" date="2017-03" db="EMBL/GenBank/DDBJ databases">
        <title>Draft Genome sequence of Marispirochaeta sp. strain JC444.</title>
        <authorList>
            <person name="Shivani Y."/>
            <person name="Subhash Y."/>
            <person name="Sasikala C."/>
            <person name="Ramana C."/>
        </authorList>
    </citation>
    <scope>NUCLEOTIDE SEQUENCE [LARGE SCALE GENOMIC DNA]</scope>
    <source>
        <strain evidence="1 2">JC444</strain>
    </source>
</reference>
<organism evidence="1 2">
    <name type="scientific">Marispirochaeta aestuarii</name>
    <dbReference type="NCBI Taxonomy" id="1963862"/>
    <lineage>
        <taxon>Bacteria</taxon>
        <taxon>Pseudomonadati</taxon>
        <taxon>Spirochaetota</taxon>
        <taxon>Spirochaetia</taxon>
        <taxon>Spirochaetales</taxon>
        <taxon>Spirochaetaceae</taxon>
        <taxon>Marispirochaeta</taxon>
    </lineage>
</organism>
<protein>
    <submittedName>
        <fullName evidence="1">Uncharacterized protein</fullName>
    </submittedName>
</protein>
<dbReference type="STRING" id="1963862.B4O97_10155"/>
<dbReference type="EMBL" id="MWQY01000010">
    <property type="protein sequence ID" value="ORC35091.1"/>
    <property type="molecule type" value="Genomic_DNA"/>
</dbReference>
<keyword evidence="2" id="KW-1185">Reference proteome</keyword>
<accession>A0A1Y1RXJ8</accession>
<dbReference type="AlphaFoldDB" id="A0A1Y1RXJ8"/>
<dbReference type="Proteomes" id="UP000192343">
    <property type="component" value="Unassembled WGS sequence"/>
</dbReference>
<evidence type="ECO:0000313" key="2">
    <source>
        <dbReference type="Proteomes" id="UP000192343"/>
    </source>
</evidence>
<dbReference type="InterPro" id="IPR029061">
    <property type="entry name" value="THDP-binding"/>
</dbReference>
<proteinExistence type="predicted"/>
<sequence>MVAKSELSLSELQKIAGEVRSCVLQNRPDRSLSHLEIAALLFRVNPARVIWSSSFSRSALHALYREIGERDPGKTPGSPIMRRPHSALGFAAGVAFEASLQGGKSCTCCCMSDTDQFLGGVWEAAIRSVKLRLGKLIAFVVESGPGAGFIADKYAACGWNVRFMNAAAIAEGFSQLKPPESGDIPSVIITQALEDDPEFSALRSGIDSSSAETAFHEQISAILRGIEEVPGEARKVIFSVTEGGRLCSFPGAYGNTEKVQVVDCGPAAATAFSLARGVGEAGGTSFVARCSRSGFSLSGNLRKARHMRRIECPSSAREAEQTVRSLWDLDVPWEIHISACL</sequence>